<dbReference type="InterPro" id="IPR017871">
    <property type="entry name" value="ABC_transporter-like_CS"/>
</dbReference>
<dbReference type="InterPro" id="IPR005074">
    <property type="entry name" value="Peptidase_C39"/>
</dbReference>
<dbReference type="OrthoDB" id="9769115at2"/>
<keyword evidence="4 10" id="KW-0812">Transmembrane</keyword>
<dbReference type="PANTHER" id="PTHR43394:SF1">
    <property type="entry name" value="ATP-BINDING CASSETTE SUB-FAMILY B MEMBER 10, MITOCHONDRIAL"/>
    <property type="match status" value="1"/>
</dbReference>
<evidence type="ECO:0000256" key="2">
    <source>
        <dbReference type="ARBA" id="ARBA00022448"/>
    </source>
</evidence>
<dbReference type="RefSeq" id="WP_092014249.1">
    <property type="nucleotide sequence ID" value="NZ_FOXH01000003.1"/>
</dbReference>
<accession>A0A1I5QHS5</accession>
<dbReference type="Gene3D" id="3.90.70.10">
    <property type="entry name" value="Cysteine proteinases"/>
    <property type="match status" value="1"/>
</dbReference>
<dbReference type="CDD" id="cd02418">
    <property type="entry name" value="Peptidase_C39B"/>
    <property type="match status" value="1"/>
</dbReference>
<reference evidence="14 15" key="1">
    <citation type="submission" date="2016-10" db="EMBL/GenBank/DDBJ databases">
        <authorList>
            <person name="de Groot N.N."/>
        </authorList>
    </citation>
    <scope>NUCLEOTIDE SEQUENCE [LARGE SCALE GENOMIC DNA]</scope>
    <source>
        <strain evidence="15">E92,LMG 26720,CCM 7988</strain>
    </source>
</reference>
<evidence type="ECO:0000256" key="1">
    <source>
        <dbReference type="ARBA" id="ARBA00004651"/>
    </source>
</evidence>
<feature type="transmembrane region" description="Helical" evidence="10">
    <location>
        <begin position="299"/>
        <end position="317"/>
    </location>
</feature>
<evidence type="ECO:0000259" key="12">
    <source>
        <dbReference type="PROSITE" id="PS50929"/>
    </source>
</evidence>
<dbReference type="Pfam" id="PF03412">
    <property type="entry name" value="Peptidase_C39"/>
    <property type="match status" value="1"/>
</dbReference>
<dbReference type="GO" id="GO:0006508">
    <property type="term" value="P:proteolysis"/>
    <property type="evidence" value="ECO:0007669"/>
    <property type="project" value="InterPro"/>
</dbReference>
<dbReference type="InterPro" id="IPR003593">
    <property type="entry name" value="AAA+_ATPase"/>
</dbReference>
<dbReference type="Gene3D" id="3.40.50.300">
    <property type="entry name" value="P-loop containing nucleotide triphosphate hydrolases"/>
    <property type="match status" value="1"/>
</dbReference>
<dbReference type="SMART" id="SM00382">
    <property type="entry name" value="AAA"/>
    <property type="match status" value="1"/>
</dbReference>
<dbReference type="PROSITE" id="PS50990">
    <property type="entry name" value="PEPTIDASE_C39"/>
    <property type="match status" value="1"/>
</dbReference>
<dbReference type="SUPFAM" id="SSF52540">
    <property type="entry name" value="P-loop containing nucleoside triphosphate hydrolases"/>
    <property type="match status" value="1"/>
</dbReference>
<name>A0A1I5QHS5_9BACT</name>
<dbReference type="PROSITE" id="PS50929">
    <property type="entry name" value="ABC_TM1F"/>
    <property type="match status" value="1"/>
</dbReference>
<evidence type="ECO:0000256" key="9">
    <source>
        <dbReference type="ARBA" id="ARBA00023136"/>
    </source>
</evidence>
<feature type="domain" description="ABC transmembrane type-1" evidence="12">
    <location>
        <begin position="186"/>
        <end position="465"/>
    </location>
</feature>
<feature type="domain" description="Peptidase C39" evidence="13">
    <location>
        <begin position="9"/>
        <end position="141"/>
    </location>
</feature>
<dbReference type="InterPro" id="IPR011527">
    <property type="entry name" value="ABC1_TM_dom"/>
</dbReference>
<keyword evidence="5" id="KW-0547">Nucleotide-binding</keyword>
<feature type="domain" description="ABC transporter" evidence="11">
    <location>
        <begin position="499"/>
        <end position="735"/>
    </location>
</feature>
<proteinExistence type="predicted"/>
<dbReference type="PANTHER" id="PTHR43394">
    <property type="entry name" value="ATP-DEPENDENT PERMEASE MDL1, MITOCHONDRIAL"/>
    <property type="match status" value="1"/>
</dbReference>
<keyword evidence="8 10" id="KW-1133">Transmembrane helix</keyword>
<dbReference type="Pfam" id="PF00005">
    <property type="entry name" value="ABC_tran"/>
    <property type="match status" value="1"/>
</dbReference>
<protein>
    <submittedName>
        <fullName evidence="14">Bacteriocin-processing peptidase. Cysteine peptidase. MEROPS family C39</fullName>
    </submittedName>
</protein>
<dbReference type="GO" id="GO:0016887">
    <property type="term" value="F:ATP hydrolysis activity"/>
    <property type="evidence" value="ECO:0007669"/>
    <property type="project" value="InterPro"/>
</dbReference>
<feature type="transmembrane region" description="Helical" evidence="10">
    <location>
        <begin position="323"/>
        <end position="341"/>
    </location>
</feature>
<dbReference type="AlphaFoldDB" id="A0A1I5QHS5"/>
<evidence type="ECO:0000256" key="4">
    <source>
        <dbReference type="ARBA" id="ARBA00022692"/>
    </source>
</evidence>
<dbReference type="InterPro" id="IPR039421">
    <property type="entry name" value="Type_1_exporter"/>
</dbReference>
<evidence type="ECO:0000256" key="5">
    <source>
        <dbReference type="ARBA" id="ARBA00022741"/>
    </source>
</evidence>
<evidence type="ECO:0000256" key="7">
    <source>
        <dbReference type="ARBA" id="ARBA00022840"/>
    </source>
</evidence>
<gene>
    <name evidence="14" type="ORF">SAMN04515674_103208</name>
</gene>
<evidence type="ECO:0000256" key="10">
    <source>
        <dbReference type="SAM" id="Phobius"/>
    </source>
</evidence>
<dbReference type="EMBL" id="FOXH01000003">
    <property type="protein sequence ID" value="SFP45819.1"/>
    <property type="molecule type" value="Genomic_DNA"/>
</dbReference>
<evidence type="ECO:0000259" key="11">
    <source>
        <dbReference type="PROSITE" id="PS50893"/>
    </source>
</evidence>
<evidence type="ECO:0000256" key="8">
    <source>
        <dbReference type="ARBA" id="ARBA00022989"/>
    </source>
</evidence>
<dbReference type="GO" id="GO:0015421">
    <property type="term" value="F:ABC-type oligopeptide transporter activity"/>
    <property type="evidence" value="ECO:0007669"/>
    <property type="project" value="TreeGrafter"/>
</dbReference>
<dbReference type="InterPro" id="IPR036640">
    <property type="entry name" value="ABC1_TM_sf"/>
</dbReference>
<dbReference type="GO" id="GO:0008233">
    <property type="term" value="F:peptidase activity"/>
    <property type="evidence" value="ECO:0007669"/>
    <property type="project" value="InterPro"/>
</dbReference>
<dbReference type="Gene3D" id="1.20.1560.10">
    <property type="entry name" value="ABC transporter type 1, transmembrane domain"/>
    <property type="match status" value="1"/>
</dbReference>
<dbReference type="GO" id="GO:0005524">
    <property type="term" value="F:ATP binding"/>
    <property type="evidence" value="ECO:0007669"/>
    <property type="project" value="UniProtKB-KW"/>
</dbReference>
<dbReference type="PROSITE" id="PS50893">
    <property type="entry name" value="ABC_TRANSPORTER_2"/>
    <property type="match status" value="1"/>
</dbReference>
<dbReference type="PROSITE" id="PS00211">
    <property type="entry name" value="ABC_TRANSPORTER_1"/>
    <property type="match status" value="1"/>
</dbReference>
<feature type="transmembrane region" description="Helical" evidence="10">
    <location>
        <begin position="216"/>
        <end position="237"/>
    </location>
</feature>
<keyword evidence="6" id="KW-0378">Hydrolase</keyword>
<feature type="transmembrane region" description="Helical" evidence="10">
    <location>
        <begin position="243"/>
        <end position="262"/>
    </location>
</feature>
<keyword evidence="9 10" id="KW-0472">Membrane</keyword>
<evidence type="ECO:0000259" key="13">
    <source>
        <dbReference type="PROSITE" id="PS50990"/>
    </source>
</evidence>
<feature type="transmembrane region" description="Helical" evidence="10">
    <location>
        <begin position="182"/>
        <end position="204"/>
    </location>
</feature>
<organism evidence="14 15">
    <name type="scientific">Pseudarcicella hirudinis</name>
    <dbReference type="NCBI Taxonomy" id="1079859"/>
    <lineage>
        <taxon>Bacteria</taxon>
        <taxon>Pseudomonadati</taxon>
        <taxon>Bacteroidota</taxon>
        <taxon>Cytophagia</taxon>
        <taxon>Cytophagales</taxon>
        <taxon>Flectobacillaceae</taxon>
        <taxon>Pseudarcicella</taxon>
    </lineage>
</organism>
<evidence type="ECO:0000313" key="15">
    <source>
        <dbReference type="Proteomes" id="UP000199306"/>
    </source>
</evidence>
<dbReference type="InterPro" id="IPR027417">
    <property type="entry name" value="P-loop_NTPase"/>
</dbReference>
<dbReference type="SUPFAM" id="SSF90123">
    <property type="entry name" value="ABC transporter transmembrane region"/>
    <property type="match status" value="1"/>
</dbReference>
<sequence>MKHFTFYQQHDQMDCGPTCLRMIAKHYGRNLNLQKLRDLSGFSRDGISMLGIAEACESIGFKSLGVRLSFSQLVDESPFPCIIHWQQNHFIIIYHIKKPSLIQLLKGNKEEMVYLADPAKGLRILSKSAFCEHWATTQTDGIPEGIALLLEPTPAFYETEDEPPKSFSLKYLSSYLWQYKKMLFQLIVGLLLGSGLQLAFPFLTQSIVDVGIQTHNLQFIYVILAAQLMLFASRTVVEFIRSWILLHISIRINLSILSDFLIKLMKLPMSFFDTKMFGDIMQRIDDHHRIEQFLTGQTLNTLFSMISLLIFGGVLIIYSPAIFIIFLIGSVFYTFWVMLFLNERRKLDYKMFDVAAKNQGSLVALIQGMQEIKLNNAEHLKRWEWERIQTKKFQFQTKGLALNQYQQTGAFFLNEGKNILITFFAAKSVIDGQLSLGTMLAIQYIIGQLNAPIESLIQFVQTAQSAKISLERLNEIHEMQDEEPKDQPKMQALPGNKSLQLHQLNYTYPGAGNEAVLKDLNLTFPAGKVTAIVGMSGSGKTTLLKLLLKFYDLNKGDILVGPNSLKNISSKLWRSKCGVVMQDGFIFSDTIARNIAVSEEVPDIGRLYHACKVANILEFVESLPLGFNTKIGAEGNGISQGQKQRLLIARAVYKNPEYLFFDEATNALDANNEKKILENLEQFFLGRTVIVVAHRLSTVKNADQIVVLDKGRIIESGTHETLTQKRGEYFNLVRNQLELGN</sequence>
<evidence type="ECO:0000313" key="14">
    <source>
        <dbReference type="EMBL" id="SFP45819.1"/>
    </source>
</evidence>
<keyword evidence="15" id="KW-1185">Reference proteome</keyword>
<keyword evidence="2" id="KW-0813">Transport</keyword>
<dbReference type="STRING" id="1079859.SAMN04515674_103208"/>
<dbReference type="CDD" id="cd18571">
    <property type="entry name" value="ABC_6TM_peptidase_like"/>
    <property type="match status" value="1"/>
</dbReference>
<dbReference type="InterPro" id="IPR003439">
    <property type="entry name" value="ABC_transporter-like_ATP-bd"/>
</dbReference>
<keyword evidence="7" id="KW-0067">ATP-binding</keyword>
<comment type="subcellular location">
    <subcellularLocation>
        <location evidence="1">Cell membrane</location>
        <topology evidence="1">Multi-pass membrane protein</topology>
    </subcellularLocation>
</comment>
<dbReference type="GO" id="GO:0005886">
    <property type="term" value="C:plasma membrane"/>
    <property type="evidence" value="ECO:0007669"/>
    <property type="project" value="UniProtKB-SubCell"/>
</dbReference>
<dbReference type="FunFam" id="3.40.50.300:FF:000221">
    <property type="entry name" value="Multidrug ABC transporter ATP-binding protein"/>
    <property type="match status" value="1"/>
</dbReference>
<dbReference type="Pfam" id="PF00664">
    <property type="entry name" value="ABC_membrane"/>
    <property type="match status" value="1"/>
</dbReference>
<keyword evidence="3" id="KW-1003">Cell membrane</keyword>
<dbReference type="Proteomes" id="UP000199306">
    <property type="component" value="Unassembled WGS sequence"/>
</dbReference>
<evidence type="ECO:0000256" key="6">
    <source>
        <dbReference type="ARBA" id="ARBA00022801"/>
    </source>
</evidence>
<evidence type="ECO:0000256" key="3">
    <source>
        <dbReference type="ARBA" id="ARBA00022475"/>
    </source>
</evidence>